<dbReference type="SMART" id="SM00005">
    <property type="entry name" value="DEATH"/>
    <property type="match status" value="1"/>
</dbReference>
<sequence length="333" mass="37775">MADITVREIIQGKLAIISWHSFAVSNSEGTNSSLVSKEAAADSELLEAIGKCLNKNIRGVKNWRNLAYRLDITSDVYNTFDTSKEVEQGPSPTEMLFKWLERGKPKLTVKDLLNCLREIKRFDVVELVIKEVADEQALRNLQQLRHDTDQAKKDKNVLLADLRKKAAGQGLKIIDNDGLGNCMFSALSHQLKIKKRLEYSEMELRTELARYLKAHSELNDFVDQKEYPTWTDYVDKMASNGHWGDGVTLLAAARHLHCDVRVISNRDYPDVFLKPDSSNCDGEELVQLVLGHIFEDHFVSLEPGRRGFLVTRAAVVPEAFIQQLLEIDLEIIP</sequence>
<dbReference type="PROSITE" id="PS50017">
    <property type="entry name" value="DEATH_DOMAIN"/>
    <property type="match status" value="1"/>
</dbReference>
<reference evidence="3 4" key="1">
    <citation type="submission" date="2022-05" db="EMBL/GenBank/DDBJ databases">
        <authorList>
            <consortium name="Genoscope - CEA"/>
            <person name="William W."/>
        </authorList>
    </citation>
    <scope>NUCLEOTIDE SEQUENCE [LARGE SCALE GENOMIC DNA]</scope>
</reference>
<evidence type="ECO:0008006" key="5">
    <source>
        <dbReference type="Google" id="ProtNLM"/>
    </source>
</evidence>
<evidence type="ECO:0000259" key="2">
    <source>
        <dbReference type="PROSITE" id="PS50802"/>
    </source>
</evidence>
<gene>
    <name evidence="3" type="ORF">PEVE_00043224</name>
</gene>
<dbReference type="CDD" id="cd22758">
    <property type="entry name" value="OTU_232R-like"/>
    <property type="match status" value="1"/>
</dbReference>
<comment type="caution">
    <text evidence="3">The sequence shown here is derived from an EMBL/GenBank/DDBJ whole genome shotgun (WGS) entry which is preliminary data.</text>
</comment>
<organism evidence="3 4">
    <name type="scientific">Porites evermanni</name>
    <dbReference type="NCBI Taxonomy" id="104178"/>
    <lineage>
        <taxon>Eukaryota</taxon>
        <taxon>Metazoa</taxon>
        <taxon>Cnidaria</taxon>
        <taxon>Anthozoa</taxon>
        <taxon>Hexacorallia</taxon>
        <taxon>Scleractinia</taxon>
        <taxon>Fungiina</taxon>
        <taxon>Poritidae</taxon>
        <taxon>Porites</taxon>
    </lineage>
</organism>
<proteinExistence type="predicted"/>
<dbReference type="EMBL" id="CALNXI010000874">
    <property type="protein sequence ID" value="CAH3144597.1"/>
    <property type="molecule type" value="Genomic_DNA"/>
</dbReference>
<evidence type="ECO:0000313" key="3">
    <source>
        <dbReference type="EMBL" id="CAH3144597.1"/>
    </source>
</evidence>
<feature type="domain" description="Death" evidence="1">
    <location>
        <begin position="62"/>
        <end position="132"/>
    </location>
</feature>
<protein>
    <recommendedName>
        <fullName evidence="5">OTU domain-containing protein</fullName>
    </recommendedName>
</protein>
<dbReference type="SUPFAM" id="SSF54001">
    <property type="entry name" value="Cysteine proteinases"/>
    <property type="match status" value="1"/>
</dbReference>
<dbReference type="InterPro" id="IPR000488">
    <property type="entry name" value="Death_dom"/>
</dbReference>
<dbReference type="InterPro" id="IPR011029">
    <property type="entry name" value="DEATH-like_dom_sf"/>
</dbReference>
<evidence type="ECO:0000259" key="1">
    <source>
        <dbReference type="PROSITE" id="PS50017"/>
    </source>
</evidence>
<dbReference type="InterPro" id="IPR038765">
    <property type="entry name" value="Papain-like_cys_pep_sf"/>
</dbReference>
<dbReference type="Proteomes" id="UP001159427">
    <property type="component" value="Unassembled WGS sequence"/>
</dbReference>
<dbReference type="PANTHER" id="PTHR12419">
    <property type="entry name" value="OTU DOMAIN CONTAINING PROTEIN"/>
    <property type="match status" value="1"/>
</dbReference>
<evidence type="ECO:0000313" key="4">
    <source>
        <dbReference type="Proteomes" id="UP001159427"/>
    </source>
</evidence>
<dbReference type="Gene3D" id="3.90.70.80">
    <property type="match status" value="1"/>
</dbReference>
<dbReference type="Pfam" id="PF02338">
    <property type="entry name" value="OTU"/>
    <property type="match status" value="1"/>
</dbReference>
<dbReference type="Pfam" id="PF00531">
    <property type="entry name" value="Death"/>
    <property type="match status" value="1"/>
</dbReference>
<dbReference type="InterPro" id="IPR050704">
    <property type="entry name" value="Peptidase_C85-like"/>
</dbReference>
<dbReference type="CDD" id="cd01670">
    <property type="entry name" value="Death"/>
    <property type="match status" value="1"/>
</dbReference>
<feature type="domain" description="OTU" evidence="2">
    <location>
        <begin position="171"/>
        <end position="304"/>
    </location>
</feature>
<keyword evidence="4" id="KW-1185">Reference proteome</keyword>
<dbReference type="PROSITE" id="PS50802">
    <property type="entry name" value="OTU"/>
    <property type="match status" value="1"/>
</dbReference>
<dbReference type="InterPro" id="IPR003323">
    <property type="entry name" value="OTU_dom"/>
</dbReference>
<dbReference type="SUPFAM" id="SSF47986">
    <property type="entry name" value="DEATH domain"/>
    <property type="match status" value="1"/>
</dbReference>
<accession>A0ABN8PIH8</accession>
<dbReference type="PANTHER" id="PTHR12419:SF11">
    <property type="entry name" value="OTU DOMAIN-CONTAINING PROTEIN DDB_G0284757"/>
    <property type="match status" value="1"/>
</dbReference>
<name>A0ABN8PIH8_9CNID</name>
<dbReference type="Gene3D" id="1.10.533.10">
    <property type="entry name" value="Death Domain, Fas"/>
    <property type="match status" value="1"/>
</dbReference>